<dbReference type="VEuPathDB" id="VectorBase:AATE011101"/>
<evidence type="ECO:0000256" key="1">
    <source>
        <dbReference type="ARBA" id="ARBA00023136"/>
    </source>
</evidence>
<dbReference type="InterPro" id="IPR013761">
    <property type="entry name" value="SAM/pointed_sf"/>
</dbReference>
<dbReference type="Pfam" id="PF12796">
    <property type="entry name" value="Ank_2"/>
    <property type="match status" value="1"/>
</dbReference>
<dbReference type="PANTHER" id="PTHR21359:SF1">
    <property type="entry name" value="DUF5577 DOMAIN-CONTAINING PROTEIN"/>
    <property type="match status" value="1"/>
</dbReference>
<dbReference type="Gene3D" id="1.10.150.50">
    <property type="entry name" value="Transcription Factor, Ets-1"/>
    <property type="match status" value="1"/>
</dbReference>
<dbReference type="PROSITE" id="PS50105">
    <property type="entry name" value="SAM_DOMAIN"/>
    <property type="match status" value="1"/>
</dbReference>
<feature type="region of interest" description="Disordered" evidence="4">
    <location>
        <begin position="184"/>
        <end position="204"/>
    </location>
</feature>
<feature type="compositionally biased region" description="Polar residues" evidence="4">
    <location>
        <begin position="117"/>
        <end position="127"/>
    </location>
</feature>
<dbReference type="GO" id="GO:0016559">
    <property type="term" value="P:peroxisome fission"/>
    <property type="evidence" value="ECO:0007669"/>
    <property type="project" value="InterPro"/>
</dbReference>
<dbReference type="SUPFAM" id="SSF48403">
    <property type="entry name" value="Ankyrin repeat"/>
    <property type="match status" value="1"/>
</dbReference>
<organism evidence="5">
    <name type="scientific">Anopheles atroparvus</name>
    <name type="common">European mosquito</name>
    <dbReference type="NCBI Taxonomy" id="41427"/>
    <lineage>
        <taxon>Eukaryota</taxon>
        <taxon>Metazoa</taxon>
        <taxon>Ecdysozoa</taxon>
        <taxon>Arthropoda</taxon>
        <taxon>Hexapoda</taxon>
        <taxon>Insecta</taxon>
        <taxon>Pterygota</taxon>
        <taxon>Neoptera</taxon>
        <taxon>Endopterygota</taxon>
        <taxon>Diptera</taxon>
        <taxon>Nematocera</taxon>
        <taxon>Culicoidea</taxon>
        <taxon>Culicidae</taxon>
        <taxon>Anophelinae</taxon>
        <taxon>Anopheles</taxon>
    </lineage>
</organism>
<reference evidence="5" key="1">
    <citation type="submission" date="2022-08" db="UniProtKB">
        <authorList>
            <consortium name="EnsemblMetazoa"/>
        </authorList>
    </citation>
    <scope>IDENTIFICATION</scope>
    <source>
        <strain evidence="5">EBRO</strain>
    </source>
</reference>
<dbReference type="AlphaFoldDB" id="A0A182J4C9"/>
<dbReference type="SUPFAM" id="SSF47769">
    <property type="entry name" value="SAM/Pointed domain"/>
    <property type="match status" value="1"/>
</dbReference>
<keyword evidence="2" id="KW-0576">Peroxisome</keyword>
<name>A0A182J4C9_ANOAO</name>
<dbReference type="Pfam" id="PF18017">
    <property type="entry name" value="SAM_4"/>
    <property type="match status" value="1"/>
</dbReference>
<accession>A0A182J4C9</accession>
<dbReference type="InterPro" id="IPR008733">
    <property type="entry name" value="PEX11"/>
</dbReference>
<dbReference type="SMART" id="SM00248">
    <property type="entry name" value="ANK"/>
    <property type="match status" value="3"/>
</dbReference>
<proteinExistence type="predicted"/>
<dbReference type="PROSITE" id="PS50088">
    <property type="entry name" value="ANK_REPEAT"/>
    <property type="match status" value="2"/>
</dbReference>
<evidence type="ECO:0000256" key="4">
    <source>
        <dbReference type="SAM" id="MobiDB-lite"/>
    </source>
</evidence>
<feature type="compositionally biased region" description="Polar residues" evidence="4">
    <location>
        <begin position="93"/>
        <end position="105"/>
    </location>
</feature>
<evidence type="ECO:0000256" key="3">
    <source>
        <dbReference type="ARBA" id="ARBA00046271"/>
    </source>
</evidence>
<dbReference type="Pfam" id="PF05648">
    <property type="entry name" value="PEX11"/>
    <property type="match status" value="1"/>
</dbReference>
<dbReference type="GO" id="GO:0005634">
    <property type="term" value="C:nucleus"/>
    <property type="evidence" value="ECO:0007669"/>
    <property type="project" value="TreeGrafter"/>
</dbReference>
<sequence>MPSPTAATWVKFFSNADIPSPAAATYAHVFVENRIQMDMLMDLNKEYLREMGITTMGDIIAILRHAKKVAEQSAREKVLSVPENEPGVPVATVSGTPNTGTVSQGKKTEKPGLKPRTVSSPVTMSNESKPRRVLPEHEGKYKIILPTGSTARSREILDKKEAKPTSSVDEKPPARAGVKRGSIFDRLSNDNEPPAKFTPPVQKGEPMGLTISSSIFSRLGGRTVTDNGIADVGATSAGILKKSTGKLPSVAPDLKYNPSDQKVILVKKIPAKAVAVLSEEEDLDDYPRLTGYGVDASVGGGLKSVSFSEEDEVLEIAPRKVSIQGDPGGSPGARHRFSEDAVSVKQRLGGGGAATNVGAAGVKRSPSLHGTKNVVQMKRTSYPGAGGKLSLAHTSLKSDNMMHVRKQPIKNRLSLGTRTDTKSLSTRVERFSLDSKLAKVGKGAGKSNGSVFDRLGYNLLRFGKGFEVLYGAVASIELKHISQQLFIVLGKLSSGLFLLADHVVWLSRSGVSKNVNTTKWLNRSNRFWLISILMNLCRDLQELYRLFVYYSRSNIRNLQQALSVIYQENKPLLVDTVKNDWDNIANALTKDELPEGEDEDMDTVEALEEKMSKVQRGMFVSGWDDPDDLVEEDKDPQATLERYALWAAGENKLEIVENIVKRKPSVVHAVDNDGYTALHKACYNDNPTMAKILLRYGADPMARTAMGWTPLHSACKWNNAACVALVLQHGADVNARSDGDQTPLHIACTVSDCRSTLMTLLMNEECDPERRNNSNETAEQIAKRSGLSYTLFQMAHPAFRVETGMID</sequence>
<dbReference type="Gene3D" id="1.25.40.20">
    <property type="entry name" value="Ankyrin repeat-containing domain"/>
    <property type="match status" value="2"/>
</dbReference>
<dbReference type="PROSITE" id="PS50297">
    <property type="entry name" value="ANK_REP_REGION"/>
    <property type="match status" value="2"/>
</dbReference>
<dbReference type="InterPro" id="IPR002110">
    <property type="entry name" value="Ankyrin_rpt"/>
</dbReference>
<evidence type="ECO:0000256" key="2">
    <source>
        <dbReference type="ARBA" id="ARBA00023140"/>
    </source>
</evidence>
<feature type="region of interest" description="Disordered" evidence="4">
    <location>
        <begin position="85"/>
        <end position="132"/>
    </location>
</feature>
<dbReference type="EnsemblMetazoa" id="AATE011101-RA">
    <property type="protein sequence ID" value="AATE011101-PA.1"/>
    <property type="gene ID" value="AATE011101"/>
</dbReference>
<evidence type="ECO:0000313" key="5">
    <source>
        <dbReference type="EnsemblMetazoa" id="AATE011101-PA.1"/>
    </source>
</evidence>
<dbReference type="PANTHER" id="PTHR21359">
    <property type="entry name" value="DUF5577 DOMAIN-CONTAINING PROTEIN"/>
    <property type="match status" value="1"/>
</dbReference>
<dbReference type="InterPro" id="IPR036770">
    <property type="entry name" value="Ankyrin_rpt-contain_sf"/>
</dbReference>
<dbReference type="GO" id="GO:0005778">
    <property type="term" value="C:peroxisomal membrane"/>
    <property type="evidence" value="ECO:0007669"/>
    <property type="project" value="UniProtKB-SubCell"/>
</dbReference>
<protein>
    <submittedName>
        <fullName evidence="5">Uncharacterized protein</fullName>
    </submittedName>
</protein>
<dbReference type="CDD" id="cd09531">
    <property type="entry name" value="SAM_CS047"/>
    <property type="match status" value="1"/>
</dbReference>
<keyword evidence="1" id="KW-0472">Membrane</keyword>
<dbReference type="InterPro" id="IPR040772">
    <property type="entry name" value="C19orf47_SAM"/>
</dbReference>
<dbReference type="InterPro" id="IPR001660">
    <property type="entry name" value="SAM"/>
</dbReference>
<comment type="subcellular location">
    <subcellularLocation>
        <location evidence="3">Peroxisome membrane</location>
    </subcellularLocation>
</comment>
<dbReference type="InterPro" id="IPR039161">
    <property type="entry name" value="C19orf47-like"/>
</dbReference>
<dbReference type="STRING" id="41427.A0A182J4C9"/>